<name>A0A9W8LA25_9FUNG</name>
<gene>
    <name evidence="1" type="ORF">GGI19_004693</name>
</gene>
<organism evidence="1 2">
    <name type="scientific">Coemansia pectinata</name>
    <dbReference type="NCBI Taxonomy" id="1052879"/>
    <lineage>
        <taxon>Eukaryota</taxon>
        <taxon>Fungi</taxon>
        <taxon>Fungi incertae sedis</taxon>
        <taxon>Zoopagomycota</taxon>
        <taxon>Kickxellomycotina</taxon>
        <taxon>Kickxellomycetes</taxon>
        <taxon>Kickxellales</taxon>
        <taxon>Kickxellaceae</taxon>
        <taxon>Coemansia</taxon>
    </lineage>
</organism>
<evidence type="ECO:0000313" key="2">
    <source>
        <dbReference type="Proteomes" id="UP001140011"/>
    </source>
</evidence>
<dbReference type="Proteomes" id="UP001140011">
    <property type="component" value="Unassembled WGS sequence"/>
</dbReference>
<dbReference type="OrthoDB" id="10520162at2759"/>
<sequence length="194" mass="22089">MEGTDKYWELQKPLLWICHNFRDVVYPDVFGSRMLALYSSQHNMFSLLGNRPQTYGQFDSSAFHLTKELAIEIDMWDVLTGRILELLPPRICKGHAFPQADTIKLIFSAVRDKLENLTRLPGDATAKVNAFVRRIQKMAPAAHDIAVVAFVAYQKLSPPVKSHFFPAYAVAKYAPIGKRFRLLVPKNTNDMHLA</sequence>
<accession>A0A9W8LA25</accession>
<protein>
    <submittedName>
        <fullName evidence="1">Uncharacterized protein</fullName>
    </submittedName>
</protein>
<proteinExistence type="predicted"/>
<dbReference type="EMBL" id="JANBUH010000447">
    <property type="protein sequence ID" value="KAJ2751108.1"/>
    <property type="molecule type" value="Genomic_DNA"/>
</dbReference>
<reference evidence="1" key="1">
    <citation type="submission" date="2022-07" db="EMBL/GenBank/DDBJ databases">
        <title>Phylogenomic reconstructions and comparative analyses of Kickxellomycotina fungi.</title>
        <authorList>
            <person name="Reynolds N.K."/>
            <person name="Stajich J.E."/>
            <person name="Barry K."/>
            <person name="Grigoriev I.V."/>
            <person name="Crous P."/>
            <person name="Smith M.E."/>
        </authorList>
    </citation>
    <scope>NUCLEOTIDE SEQUENCE</scope>
    <source>
        <strain evidence="1">BCRC 34297</strain>
    </source>
</reference>
<keyword evidence="2" id="KW-1185">Reference proteome</keyword>
<dbReference type="AlphaFoldDB" id="A0A9W8LA25"/>
<comment type="caution">
    <text evidence="1">The sequence shown here is derived from an EMBL/GenBank/DDBJ whole genome shotgun (WGS) entry which is preliminary data.</text>
</comment>
<evidence type="ECO:0000313" key="1">
    <source>
        <dbReference type="EMBL" id="KAJ2751108.1"/>
    </source>
</evidence>